<gene>
    <name evidence="2" type="ORF">GWI33_015796</name>
</gene>
<evidence type="ECO:0000313" key="2">
    <source>
        <dbReference type="EMBL" id="KAF7271324.1"/>
    </source>
</evidence>
<name>A0A834I1S8_RHYFE</name>
<organism evidence="2 3">
    <name type="scientific">Rhynchophorus ferrugineus</name>
    <name type="common">Red palm weevil</name>
    <name type="synonym">Curculio ferrugineus</name>
    <dbReference type="NCBI Taxonomy" id="354439"/>
    <lineage>
        <taxon>Eukaryota</taxon>
        <taxon>Metazoa</taxon>
        <taxon>Ecdysozoa</taxon>
        <taxon>Arthropoda</taxon>
        <taxon>Hexapoda</taxon>
        <taxon>Insecta</taxon>
        <taxon>Pterygota</taxon>
        <taxon>Neoptera</taxon>
        <taxon>Endopterygota</taxon>
        <taxon>Coleoptera</taxon>
        <taxon>Polyphaga</taxon>
        <taxon>Cucujiformia</taxon>
        <taxon>Curculionidae</taxon>
        <taxon>Dryophthorinae</taxon>
        <taxon>Rhynchophorus</taxon>
    </lineage>
</organism>
<reference evidence="2" key="1">
    <citation type="submission" date="2020-08" db="EMBL/GenBank/DDBJ databases">
        <title>Genome sequencing and assembly of the red palm weevil Rhynchophorus ferrugineus.</title>
        <authorList>
            <person name="Dias G.B."/>
            <person name="Bergman C.M."/>
            <person name="Manee M."/>
        </authorList>
    </citation>
    <scope>NUCLEOTIDE SEQUENCE</scope>
    <source>
        <strain evidence="2">AA-2017</strain>
        <tissue evidence="2">Whole larva</tissue>
    </source>
</reference>
<dbReference type="EMBL" id="JAACXV010013977">
    <property type="protein sequence ID" value="KAF7271324.1"/>
    <property type="molecule type" value="Genomic_DNA"/>
</dbReference>
<accession>A0A834I1S8</accession>
<evidence type="ECO:0000256" key="1">
    <source>
        <dbReference type="SAM" id="MobiDB-lite"/>
    </source>
</evidence>
<comment type="caution">
    <text evidence="2">The sequence shown here is derived from an EMBL/GenBank/DDBJ whole genome shotgun (WGS) entry which is preliminary data.</text>
</comment>
<feature type="region of interest" description="Disordered" evidence="1">
    <location>
        <begin position="1"/>
        <end position="35"/>
    </location>
</feature>
<evidence type="ECO:0000313" key="3">
    <source>
        <dbReference type="Proteomes" id="UP000625711"/>
    </source>
</evidence>
<protein>
    <submittedName>
        <fullName evidence="2">Uncharacterized protein</fullName>
    </submittedName>
</protein>
<keyword evidence="3" id="KW-1185">Reference proteome</keyword>
<sequence length="84" mass="9769">MNEKSPQDSLATTLNRRHFQQHYRRGKKQEKDHQNDHVRKLIAVAVGNADICASLSQKNEKKQSLKLLRTSRSCTKNSYKSKEM</sequence>
<dbReference type="AlphaFoldDB" id="A0A834I1S8"/>
<feature type="compositionally biased region" description="Basic residues" evidence="1">
    <location>
        <begin position="15"/>
        <end position="28"/>
    </location>
</feature>
<dbReference type="Proteomes" id="UP000625711">
    <property type="component" value="Unassembled WGS sequence"/>
</dbReference>
<proteinExistence type="predicted"/>